<dbReference type="AlphaFoldDB" id="A0A1Q9C6E4"/>
<dbReference type="Pfam" id="PF07717">
    <property type="entry name" value="OB_NTP_bind"/>
    <property type="match status" value="1"/>
</dbReference>
<evidence type="ECO:0000256" key="2">
    <source>
        <dbReference type="ARBA" id="ARBA00022664"/>
    </source>
</evidence>
<dbReference type="Gene3D" id="1.20.120.1080">
    <property type="match status" value="1"/>
</dbReference>
<accession>A0A1Q9C6E4</accession>
<keyword evidence="2" id="KW-0507">mRNA processing</keyword>
<dbReference type="InterPro" id="IPR027417">
    <property type="entry name" value="P-loop_NTPase"/>
</dbReference>
<dbReference type="Pfam" id="PF21010">
    <property type="entry name" value="HA2_C"/>
    <property type="match status" value="1"/>
</dbReference>
<feature type="region of interest" description="Disordered" evidence="9">
    <location>
        <begin position="285"/>
        <end position="307"/>
    </location>
</feature>
<proteinExistence type="predicted"/>
<organism evidence="11 12">
    <name type="scientific">Symbiodinium microadriaticum</name>
    <name type="common">Dinoflagellate</name>
    <name type="synonym">Zooxanthella microadriatica</name>
    <dbReference type="NCBI Taxonomy" id="2951"/>
    <lineage>
        <taxon>Eukaryota</taxon>
        <taxon>Sar</taxon>
        <taxon>Alveolata</taxon>
        <taxon>Dinophyceae</taxon>
        <taxon>Suessiales</taxon>
        <taxon>Symbiodiniaceae</taxon>
        <taxon>Symbiodinium</taxon>
    </lineage>
</organism>
<evidence type="ECO:0000256" key="7">
    <source>
        <dbReference type="ARBA" id="ARBA00023187"/>
    </source>
</evidence>
<keyword evidence="5 11" id="KW-0347">Helicase</keyword>
<keyword evidence="6" id="KW-0067">ATP-binding</keyword>
<feature type="region of interest" description="Disordered" evidence="9">
    <location>
        <begin position="495"/>
        <end position="520"/>
    </location>
</feature>
<protein>
    <recommendedName>
        <fullName evidence="1">RNA helicase</fullName>
        <ecNumber evidence="1">3.6.4.13</ecNumber>
    </recommendedName>
</protein>
<dbReference type="Proteomes" id="UP000186817">
    <property type="component" value="Unassembled WGS sequence"/>
</dbReference>
<comment type="caution">
    <text evidence="11">The sequence shown here is derived from an EMBL/GenBank/DDBJ whole genome shotgun (WGS) entry which is preliminary data.</text>
</comment>
<evidence type="ECO:0000313" key="12">
    <source>
        <dbReference type="Proteomes" id="UP000186817"/>
    </source>
</evidence>
<evidence type="ECO:0000256" key="1">
    <source>
        <dbReference type="ARBA" id="ARBA00012552"/>
    </source>
</evidence>
<dbReference type="GO" id="GO:0003724">
    <property type="term" value="F:RNA helicase activity"/>
    <property type="evidence" value="ECO:0007669"/>
    <property type="project" value="UniProtKB-EC"/>
</dbReference>
<dbReference type="OrthoDB" id="422767at2759"/>
<dbReference type="InterPro" id="IPR007502">
    <property type="entry name" value="Helicase-assoc_dom"/>
</dbReference>
<gene>
    <name evidence="11" type="primary">dhx16</name>
    <name evidence="11" type="ORF">AK812_SmicGene41323</name>
</gene>
<evidence type="ECO:0000256" key="3">
    <source>
        <dbReference type="ARBA" id="ARBA00022741"/>
    </source>
</evidence>
<dbReference type="GO" id="GO:0008380">
    <property type="term" value="P:RNA splicing"/>
    <property type="evidence" value="ECO:0007669"/>
    <property type="project" value="UniProtKB-KW"/>
</dbReference>
<sequence length="657" mass="74254">MNSAIKAPEIQRSNLGHVVLMLKSIGIDDLLHFDFMDPPPPETLIKALEQLYALSALNDQGDLTKLGRRMAEFPMDPQQSKSLIQADKYKCVDEVVTICSMLGVDGAIFYRPKDKGISSFQLTGVRWEETGYSLNWCMENYLQNRSLKRARDIRDQLVDMLEKVEIEHSSNVQDLDGQRKSILSGFFYNTARLRKDGSYVTVKHPHTVEIHPTSCLFGQQPKLVCYHELVLTTKEFMRSCIEVKPEWLLEVAPHFYQSKVSKSCDLVMLYRLIRSFEAFPWTGGSHEVQTGARREDSRDYSQQAPQSRLAAQESTASAVAVAFDGFWQGYIWAQLDISRTWMASRERCQRVRAWAHRQRSVDRGPWHSRERVSPQLSGAVRPRKRRLLGPRCAAAAPQPGLKAYGEAYNSAKIFQSRLTDNGILLEKIKSAKYRAVLVTDGIGYCFNPWHSKARGKATVMVEWGVTSFRFCKHVLMLTQQDVNADALEANGQLDYAGQAGSGEDKEEEEHKEASPEEVGAEDALEADLRGIRFLDTSSLARYVDSSPAVPDEAKKAFRLFADDLQVVAHRLSLWGRIVTRLAVEAHVASHEVLQSDLQRHAEKIAASSLRPPVVVVGLPRTGTTLLHHLLALDPDTQCLRAFELLRPARLHEIQKEW</sequence>
<dbReference type="GO" id="GO:0006397">
    <property type="term" value="P:mRNA processing"/>
    <property type="evidence" value="ECO:0007669"/>
    <property type="project" value="UniProtKB-KW"/>
</dbReference>
<dbReference type="Pfam" id="PF13469">
    <property type="entry name" value="Sulfotransfer_3"/>
    <property type="match status" value="1"/>
</dbReference>
<dbReference type="GO" id="GO:0071013">
    <property type="term" value="C:catalytic step 2 spliceosome"/>
    <property type="evidence" value="ECO:0007669"/>
    <property type="project" value="TreeGrafter"/>
</dbReference>
<evidence type="ECO:0000256" key="6">
    <source>
        <dbReference type="ARBA" id="ARBA00022840"/>
    </source>
</evidence>
<name>A0A1Q9C6E4_SYMMI</name>
<dbReference type="Pfam" id="PF04408">
    <property type="entry name" value="WHD_HA2"/>
    <property type="match status" value="1"/>
</dbReference>
<dbReference type="InterPro" id="IPR048333">
    <property type="entry name" value="HA2_WH"/>
</dbReference>
<feature type="domain" description="Helicase-associated" evidence="10">
    <location>
        <begin position="46"/>
        <end position="125"/>
    </location>
</feature>
<comment type="catalytic activity">
    <reaction evidence="8">
        <text>ATP + H2O = ADP + phosphate + H(+)</text>
        <dbReference type="Rhea" id="RHEA:13065"/>
        <dbReference type="ChEBI" id="CHEBI:15377"/>
        <dbReference type="ChEBI" id="CHEBI:15378"/>
        <dbReference type="ChEBI" id="CHEBI:30616"/>
        <dbReference type="ChEBI" id="CHEBI:43474"/>
        <dbReference type="ChEBI" id="CHEBI:456216"/>
        <dbReference type="EC" id="3.6.4.13"/>
    </reaction>
</comment>
<dbReference type="PANTHER" id="PTHR18934:SF83">
    <property type="entry name" value="PRE-MRNA-SPLICING FACTOR ATP-DEPENDENT RNA HELICASE DHX16"/>
    <property type="match status" value="1"/>
</dbReference>
<dbReference type="GO" id="GO:0016787">
    <property type="term" value="F:hydrolase activity"/>
    <property type="evidence" value="ECO:0007669"/>
    <property type="project" value="UniProtKB-KW"/>
</dbReference>
<dbReference type="SMART" id="SM00847">
    <property type="entry name" value="HA2"/>
    <property type="match status" value="1"/>
</dbReference>
<dbReference type="PANTHER" id="PTHR18934">
    <property type="entry name" value="ATP-DEPENDENT RNA HELICASE"/>
    <property type="match status" value="1"/>
</dbReference>
<dbReference type="EMBL" id="LSRX01001603">
    <property type="protein sequence ID" value="OLP78494.1"/>
    <property type="molecule type" value="Genomic_DNA"/>
</dbReference>
<keyword evidence="12" id="KW-1185">Reference proteome</keyword>
<keyword evidence="4" id="KW-0378">Hydrolase</keyword>
<evidence type="ECO:0000256" key="9">
    <source>
        <dbReference type="SAM" id="MobiDB-lite"/>
    </source>
</evidence>
<keyword evidence="7" id="KW-0508">mRNA splicing</keyword>
<evidence type="ECO:0000256" key="4">
    <source>
        <dbReference type="ARBA" id="ARBA00022801"/>
    </source>
</evidence>
<dbReference type="FunFam" id="1.20.120.1080:FF:000001">
    <property type="entry name" value="Pre-mRNA-splicing factor ATP-dependent RNA helicase"/>
    <property type="match status" value="1"/>
</dbReference>
<dbReference type="InterPro" id="IPR011709">
    <property type="entry name" value="DEAD-box_helicase_OB_fold"/>
</dbReference>
<keyword evidence="3" id="KW-0547">Nucleotide-binding</keyword>
<evidence type="ECO:0000313" key="11">
    <source>
        <dbReference type="EMBL" id="OLP78494.1"/>
    </source>
</evidence>
<evidence type="ECO:0000256" key="5">
    <source>
        <dbReference type="ARBA" id="ARBA00022806"/>
    </source>
</evidence>
<dbReference type="EC" id="3.6.4.13" evidence="1"/>
<reference evidence="11 12" key="1">
    <citation type="submission" date="2016-02" db="EMBL/GenBank/DDBJ databases">
        <title>Genome analysis of coral dinoflagellate symbionts highlights evolutionary adaptations to a symbiotic lifestyle.</title>
        <authorList>
            <person name="Aranda M."/>
            <person name="Li Y."/>
            <person name="Liew Y.J."/>
            <person name="Baumgarten S."/>
            <person name="Simakov O."/>
            <person name="Wilson M."/>
            <person name="Piel J."/>
            <person name="Ashoor H."/>
            <person name="Bougouffa S."/>
            <person name="Bajic V.B."/>
            <person name="Ryu T."/>
            <person name="Ravasi T."/>
            <person name="Bayer T."/>
            <person name="Micklem G."/>
            <person name="Kim H."/>
            <person name="Bhak J."/>
            <person name="Lajeunesse T.C."/>
            <person name="Voolstra C.R."/>
        </authorList>
    </citation>
    <scope>NUCLEOTIDE SEQUENCE [LARGE SCALE GENOMIC DNA]</scope>
    <source>
        <strain evidence="11 12">CCMP2467</strain>
    </source>
</reference>
<evidence type="ECO:0000259" key="10">
    <source>
        <dbReference type="SMART" id="SM00847"/>
    </source>
</evidence>
<dbReference type="GO" id="GO:0003723">
    <property type="term" value="F:RNA binding"/>
    <property type="evidence" value="ECO:0007669"/>
    <property type="project" value="TreeGrafter"/>
</dbReference>
<dbReference type="Gene3D" id="3.40.50.300">
    <property type="entry name" value="P-loop containing nucleotide triphosphate hydrolases"/>
    <property type="match status" value="1"/>
</dbReference>
<dbReference type="SUPFAM" id="SSF52540">
    <property type="entry name" value="P-loop containing nucleoside triphosphate hydrolases"/>
    <property type="match status" value="2"/>
</dbReference>
<evidence type="ECO:0000256" key="8">
    <source>
        <dbReference type="ARBA" id="ARBA00047984"/>
    </source>
</evidence>
<dbReference type="GO" id="GO:0005524">
    <property type="term" value="F:ATP binding"/>
    <property type="evidence" value="ECO:0007669"/>
    <property type="project" value="UniProtKB-KW"/>
</dbReference>